<dbReference type="OrthoDB" id="9809101at2"/>
<keyword evidence="5" id="KW-1185">Reference proteome</keyword>
<evidence type="ECO:0000313" key="3">
    <source>
        <dbReference type="EMBL" id="MEW6955040.1"/>
    </source>
</evidence>
<accession>X4QVA4</accession>
<sequence>MSETYCTAGPLLTASQEFPTVLWNDSSDTDELRQSITFGGVGATCNPVIAYTTISKHPEIWTERIRKIATDNPTWGESRIGWQAVKDMSVEAAKLLEDIFDKTAGHDGRLSVQTDPRLHRDAQALADQAEEFHNLAKNIIVKIPATKTGIEAIEMATERGVSVNVTVSFSVAQAVSAGEAIERGLEKRKAAGHDISSMSPVVTIMVGRLDDWLKTVVKRDRIFVDASALEWAGIATVKRAYQVFNERGLRARLLVAAFRNVYQWSEFQGGDLVVSPPFAWQKIINESDYEPVERMSCDVESHYIEQLRRIPDFNRAYEVDGMSCEEFDTFGPTACTLRQFLAADNDLDMLIRDILIPAQ</sequence>
<evidence type="ECO:0000313" key="5">
    <source>
        <dbReference type="Proteomes" id="UP001555100"/>
    </source>
</evidence>
<dbReference type="GeneID" id="97531191"/>
<organism evidence="2 4">
    <name type="scientific">Trueperella pyogenes</name>
    <dbReference type="NCBI Taxonomy" id="1661"/>
    <lineage>
        <taxon>Bacteria</taxon>
        <taxon>Bacillati</taxon>
        <taxon>Actinomycetota</taxon>
        <taxon>Actinomycetes</taxon>
        <taxon>Actinomycetales</taxon>
        <taxon>Actinomycetaceae</taxon>
        <taxon>Trueperella</taxon>
    </lineage>
</organism>
<evidence type="ECO:0000256" key="1">
    <source>
        <dbReference type="ARBA" id="ARBA00023270"/>
    </source>
</evidence>
<dbReference type="EMBL" id="CP033905">
    <property type="protein sequence ID" value="AZR06964.1"/>
    <property type="molecule type" value="Genomic_DNA"/>
</dbReference>
<dbReference type="Pfam" id="PF00923">
    <property type="entry name" value="TAL_FSA"/>
    <property type="match status" value="1"/>
</dbReference>
<dbReference type="Proteomes" id="UP001555100">
    <property type="component" value="Unassembled WGS sequence"/>
</dbReference>
<proteinExistence type="predicted"/>
<protein>
    <submittedName>
        <fullName evidence="2 3">Transaldolase</fullName>
    </submittedName>
</protein>
<dbReference type="EMBL" id="JBAGNM010000009">
    <property type="protein sequence ID" value="MEW6955040.1"/>
    <property type="molecule type" value="Genomic_DNA"/>
</dbReference>
<dbReference type="PANTHER" id="PTHR10683">
    <property type="entry name" value="TRANSALDOLASE"/>
    <property type="match status" value="1"/>
</dbReference>
<dbReference type="Gene3D" id="3.20.20.70">
    <property type="entry name" value="Aldolase class I"/>
    <property type="match status" value="1"/>
</dbReference>
<name>X4QVA4_9ACTO</name>
<keyword evidence="1" id="KW-0704">Schiff base</keyword>
<reference evidence="3 5" key="2">
    <citation type="submission" date="2024-01" db="EMBL/GenBank/DDBJ databases">
        <title>Genomic analysis and antimicrobial resistance profiles of Trueperella pyogenes isolated from domestic and wild animals.</title>
        <authorList>
            <person name="Magossi G."/>
            <person name="Gzyl K.E."/>
            <person name="Holman D.B."/>
            <person name="Amat S."/>
        </authorList>
    </citation>
    <scope>NUCLEOTIDE SEQUENCE [LARGE SCALE GENOMIC DNA]</scope>
    <source>
        <strain evidence="3 5">1494</strain>
    </source>
</reference>
<dbReference type="STRING" id="1661.CQ11_06895"/>
<evidence type="ECO:0000313" key="4">
    <source>
        <dbReference type="Proteomes" id="UP000275951"/>
    </source>
</evidence>
<dbReference type="KEGG" id="tpy:CQ11_06895"/>
<dbReference type="InterPro" id="IPR013785">
    <property type="entry name" value="Aldolase_TIM"/>
</dbReference>
<dbReference type="InterPro" id="IPR001585">
    <property type="entry name" value="TAL/FSA"/>
</dbReference>
<dbReference type="RefSeq" id="WP_024963714.1">
    <property type="nucleotide sequence ID" value="NZ_CP007519.1"/>
</dbReference>
<dbReference type="AlphaFoldDB" id="X4QVA4"/>
<gene>
    <name evidence="2" type="ORF">EBQ10_06410</name>
    <name evidence="3" type="ORF">V3M73_08405</name>
</gene>
<dbReference type="Proteomes" id="UP000275951">
    <property type="component" value="Chromosome"/>
</dbReference>
<dbReference type="GO" id="GO:0005975">
    <property type="term" value="P:carbohydrate metabolic process"/>
    <property type="evidence" value="ECO:0007669"/>
    <property type="project" value="InterPro"/>
</dbReference>
<dbReference type="SUPFAM" id="SSF51569">
    <property type="entry name" value="Aldolase"/>
    <property type="match status" value="1"/>
</dbReference>
<reference evidence="2 4" key="1">
    <citation type="submission" date="2018-11" db="EMBL/GenBank/DDBJ databases">
        <title>Multidrug-resistant genes are associated with an 42-kb island TGI1 carrying a complex class 1 integron in a Trueperella pyogenes.</title>
        <authorList>
            <person name="Dong W."/>
        </authorList>
    </citation>
    <scope>NUCLEOTIDE SEQUENCE [LARGE SCALE GENOMIC DNA]</scope>
    <source>
        <strain evidence="2 4">TP4</strain>
    </source>
</reference>
<evidence type="ECO:0000313" key="2">
    <source>
        <dbReference type="EMBL" id="AZR06964.1"/>
    </source>
</evidence>